<gene>
    <name evidence="2" type="ORF">H7344_19330</name>
</gene>
<dbReference type="Proteomes" id="UP000604001">
    <property type="component" value="Unassembled WGS sequence"/>
</dbReference>
<feature type="signal peptide" evidence="1">
    <location>
        <begin position="1"/>
        <end position="33"/>
    </location>
</feature>
<organism evidence="2 3">
    <name type="scientific">Nocardioides deserti</name>
    <dbReference type="NCBI Taxonomy" id="1588644"/>
    <lineage>
        <taxon>Bacteria</taxon>
        <taxon>Bacillati</taxon>
        <taxon>Actinomycetota</taxon>
        <taxon>Actinomycetes</taxon>
        <taxon>Propionibacteriales</taxon>
        <taxon>Nocardioidaceae</taxon>
        <taxon>Nocardioides</taxon>
    </lineage>
</organism>
<comment type="caution">
    <text evidence="2">The sequence shown here is derived from an EMBL/GenBank/DDBJ whole genome shotgun (WGS) entry which is preliminary data.</text>
</comment>
<dbReference type="SUPFAM" id="SSF48239">
    <property type="entry name" value="Terpenoid cyclases/Protein prenyltransferases"/>
    <property type="match status" value="1"/>
</dbReference>
<protein>
    <recommendedName>
        <fullName evidence="4">Squalene cyclase C-terminal domain-containing protein</fullName>
    </recommendedName>
</protein>
<dbReference type="Gene3D" id="1.50.10.20">
    <property type="match status" value="1"/>
</dbReference>
<sequence length="540" mass="53708">MNKPTLARRTGALLAVSALGAAGLVAAPGAATAAPVPGADQAPATASASWLAGQLEDGLLTYQAGEFQNADHGLSIDTALALQEVGGQDAAVTAVRDAVAAGLAGYISGEAFGDVGSTYAGAAGKALALATATGGDPESFGGVDLVARVESVTDDTTGRTADVSEYGDYANTLGQSFAARGLAAAGSPEAAAATDFLLDQQCEAGFFRQAFSATGAADQTCDGAADAEPSVDATATAVLNLLARDDAGENAIAAAVDRAATWLASVQRAGGAFGADDQIESPNANSTGLAGWALGLAGRATDAAEAAAWLRARQLTNVGSCTPFRPTDLGAVAYDDAALAGARKDGITAATEGQYLRATAQALPALQWAPAAGGANVLAAPDYVKAGSRVSPGVIGAAPGEWLCASVAGATASVPADVAGEAVLRVRLPKAAGTRTVTVSDADGVVGTARFRALGATKLTVRAKKNAVRRGANQVVKVRGLAPAEPVRVVVGGRRVDTGQANAKGRFTGRFKATGSGRTKVVVKGQFGNRRGTAAYRVTR</sequence>
<keyword evidence="3" id="KW-1185">Reference proteome</keyword>
<proteinExistence type="predicted"/>
<dbReference type="EMBL" id="JACMYC010000022">
    <property type="protein sequence ID" value="MBC2962447.1"/>
    <property type="molecule type" value="Genomic_DNA"/>
</dbReference>
<evidence type="ECO:0008006" key="4">
    <source>
        <dbReference type="Google" id="ProtNLM"/>
    </source>
</evidence>
<name>A0ABR6UDB0_9ACTN</name>
<accession>A0ABR6UDB0</accession>
<keyword evidence="1" id="KW-0732">Signal</keyword>
<reference evidence="2 3" key="1">
    <citation type="submission" date="2020-08" db="EMBL/GenBank/DDBJ databases">
        <title>novel species in genus Nocardioides.</title>
        <authorList>
            <person name="Zhang G."/>
        </authorList>
    </citation>
    <scope>NUCLEOTIDE SEQUENCE [LARGE SCALE GENOMIC DNA]</scope>
    <source>
        <strain evidence="2 3">SC8A-24</strain>
    </source>
</reference>
<dbReference type="InterPro" id="IPR008930">
    <property type="entry name" value="Terpenoid_cyclase/PrenylTrfase"/>
</dbReference>
<dbReference type="RefSeq" id="WP_186347625.1">
    <property type="nucleotide sequence ID" value="NZ_BMMR01000001.1"/>
</dbReference>
<feature type="chain" id="PRO_5045164369" description="Squalene cyclase C-terminal domain-containing protein" evidence="1">
    <location>
        <begin position="34"/>
        <end position="540"/>
    </location>
</feature>
<evidence type="ECO:0000313" key="2">
    <source>
        <dbReference type="EMBL" id="MBC2962447.1"/>
    </source>
</evidence>
<evidence type="ECO:0000256" key="1">
    <source>
        <dbReference type="SAM" id="SignalP"/>
    </source>
</evidence>
<evidence type="ECO:0000313" key="3">
    <source>
        <dbReference type="Proteomes" id="UP000604001"/>
    </source>
</evidence>